<name>A0ABP8XR56_9ACTN</name>
<dbReference type="Pfam" id="PF01547">
    <property type="entry name" value="SBP_bac_1"/>
    <property type="match status" value="1"/>
</dbReference>
<feature type="signal peptide" evidence="1">
    <location>
        <begin position="1"/>
        <end position="28"/>
    </location>
</feature>
<comment type="caution">
    <text evidence="2">The sequence shown here is derived from an EMBL/GenBank/DDBJ whole genome shotgun (WGS) entry which is preliminary data.</text>
</comment>
<accession>A0ABP8XR56</accession>
<dbReference type="PANTHER" id="PTHR43649">
    <property type="entry name" value="ARABINOSE-BINDING PROTEIN-RELATED"/>
    <property type="match status" value="1"/>
</dbReference>
<feature type="chain" id="PRO_5047280320" evidence="1">
    <location>
        <begin position="29"/>
        <end position="451"/>
    </location>
</feature>
<sequence>MFTTTTRSTRRYLAVLAVAATLTATACSAPGSDNSDGSGAKADSDVSTKLTDEKVTLDLYLETGFPIVEKLSKEFTRQHPNITFDIRSDQFASLAENAPRVMAGDDAPDLIRLATIADSADDGLLLDLDPYYEAYGWDEFPESQLEQMRVSDDGTRGSGPLYALGVGYSVTGVYYNKDIAARIGMDEPPATIDELEADMAEAKAAGEQPIMQFNDIGGAAFPFQALLNQYADPAVVSDWIFQKPDATIDTPAAVEAATHIADWAKKGYFPDDVNSVDYTTMVGRFAKNDGLFMFDGDWESANLGKTMGDKVGFFLMPTEEAGGTPVAMGAPNTYIVPAKAEHPDEIAYFLNWIHTDEKARQIVVDDSGAAPGGPASLPVPEVPETSLTHQTLEAAATIGESGVLVDFVANATSGIYANGIRPELQSLIDGRTSPEDAVKAIQAEYEADLSS</sequence>
<evidence type="ECO:0000256" key="1">
    <source>
        <dbReference type="SAM" id="SignalP"/>
    </source>
</evidence>
<dbReference type="Proteomes" id="UP001499974">
    <property type="component" value="Unassembled WGS sequence"/>
</dbReference>
<evidence type="ECO:0000313" key="3">
    <source>
        <dbReference type="Proteomes" id="UP001499974"/>
    </source>
</evidence>
<reference evidence="3" key="1">
    <citation type="journal article" date="2019" name="Int. J. Syst. Evol. Microbiol.">
        <title>The Global Catalogue of Microorganisms (GCM) 10K type strain sequencing project: providing services to taxonomists for standard genome sequencing and annotation.</title>
        <authorList>
            <consortium name="The Broad Institute Genomics Platform"/>
            <consortium name="The Broad Institute Genome Sequencing Center for Infectious Disease"/>
            <person name="Wu L."/>
            <person name="Ma J."/>
        </authorList>
    </citation>
    <scope>NUCLEOTIDE SEQUENCE [LARGE SCALE GENOMIC DNA]</scope>
    <source>
        <strain evidence="3">JCM 18531</strain>
    </source>
</reference>
<dbReference type="SUPFAM" id="SSF53850">
    <property type="entry name" value="Periplasmic binding protein-like II"/>
    <property type="match status" value="1"/>
</dbReference>
<dbReference type="PROSITE" id="PS51257">
    <property type="entry name" value="PROKAR_LIPOPROTEIN"/>
    <property type="match status" value="1"/>
</dbReference>
<evidence type="ECO:0000313" key="2">
    <source>
        <dbReference type="EMBL" id="GAA4712773.1"/>
    </source>
</evidence>
<dbReference type="EMBL" id="BAABKM010000002">
    <property type="protein sequence ID" value="GAA4712773.1"/>
    <property type="molecule type" value="Genomic_DNA"/>
</dbReference>
<proteinExistence type="predicted"/>
<organism evidence="2 3">
    <name type="scientific">Nocardioides conyzicola</name>
    <dbReference type="NCBI Taxonomy" id="1651781"/>
    <lineage>
        <taxon>Bacteria</taxon>
        <taxon>Bacillati</taxon>
        <taxon>Actinomycetota</taxon>
        <taxon>Actinomycetes</taxon>
        <taxon>Propionibacteriales</taxon>
        <taxon>Nocardioidaceae</taxon>
        <taxon>Nocardioides</taxon>
    </lineage>
</organism>
<keyword evidence="1" id="KW-0732">Signal</keyword>
<dbReference type="RefSeq" id="WP_345522682.1">
    <property type="nucleotide sequence ID" value="NZ_BAABKM010000002.1"/>
</dbReference>
<keyword evidence="3" id="KW-1185">Reference proteome</keyword>
<dbReference type="Gene3D" id="3.40.190.10">
    <property type="entry name" value="Periplasmic binding protein-like II"/>
    <property type="match status" value="2"/>
</dbReference>
<protein>
    <submittedName>
        <fullName evidence="2">Extracellular solute-binding protein</fullName>
    </submittedName>
</protein>
<dbReference type="InterPro" id="IPR006059">
    <property type="entry name" value="SBP"/>
</dbReference>
<dbReference type="InterPro" id="IPR050490">
    <property type="entry name" value="Bact_solute-bd_prot1"/>
</dbReference>
<gene>
    <name evidence="2" type="ORF">GCM10023349_34850</name>
</gene>